<feature type="transmembrane region" description="Helical" evidence="2">
    <location>
        <begin position="20"/>
        <end position="39"/>
    </location>
</feature>
<dbReference type="Pfam" id="PF02719">
    <property type="entry name" value="Polysacc_synt_2"/>
    <property type="match status" value="1"/>
</dbReference>
<protein>
    <submittedName>
        <fullName evidence="4">Polysaccharide biosynthesis protein</fullName>
    </submittedName>
</protein>
<dbReference type="RefSeq" id="WP_129220443.1">
    <property type="nucleotide sequence ID" value="NZ_QYBC01000014.1"/>
</dbReference>
<accession>A0A4Q2R9C5</accession>
<dbReference type="InterPro" id="IPR051203">
    <property type="entry name" value="Polysaccharide_Synthase-Rel"/>
</dbReference>
<reference evidence="4 5" key="2">
    <citation type="submission" date="2019-02" db="EMBL/GenBank/DDBJ databases">
        <title>'Lichenibacterium ramalinii' gen. nov. sp. nov., 'Lichenibacterium minor' gen. nov. sp. nov.</title>
        <authorList>
            <person name="Pankratov T."/>
        </authorList>
    </citation>
    <scope>NUCLEOTIDE SEQUENCE [LARGE SCALE GENOMIC DNA]</scope>
    <source>
        <strain evidence="4 5">RmlP001</strain>
    </source>
</reference>
<name>A0A4Q2R9C5_9HYPH</name>
<keyword evidence="2" id="KW-1133">Transmembrane helix</keyword>
<feature type="transmembrane region" description="Helical" evidence="2">
    <location>
        <begin position="122"/>
        <end position="139"/>
    </location>
</feature>
<keyword evidence="5" id="KW-1185">Reference proteome</keyword>
<gene>
    <name evidence="4" type="ORF">D3272_17190</name>
</gene>
<feature type="transmembrane region" description="Helical" evidence="2">
    <location>
        <begin position="90"/>
        <end position="110"/>
    </location>
</feature>
<sequence>MTTQRNTPALSQFLKRGIIIAHDLVATALSFGGCLILRYQFWQLAPMADEIVWIMPFFVAVAAVVYRVFPLYASKWRFASLPDLFNIFKAASLLALIMLVGDYVLLARGLTPWLMFGEKTVAIYWLLQMFLLGGPRLAYRYLKYMQSRRAGDRESASSVVILGRATEAEVVLRALETGLRRRFVARAILSPQRTDIRSSIRGVPVLGNYGELERVVSEAQDGNQPIARIIVAPNEFVPEAESELLLATANRLGIPLSRMQTVEEGASVAAALKPVNIEDLLFRPSVEVDRAMLADLLQGKRAIVTGGGGSIGSEICARLIAFGISDLLILDHSEPALYNILEALAPLCTGAVTLAGKIADVRDRDRIFTLFRDFKPDLVFHAAALKQVPFLEVDWTEAIKTNVFGSVNIADAAAQTAAAAVLISTDKAVDPVSILGATKRFCEIYAQLLDAEAAAALKPVRLLSVRFGNVLGSVGSVVPRFKAQIERGGPVTVTHPDMVRYFMTVREACDLVLTASAHALGRKNAQAERASVYVLKMGQPARIVDLATRMIRMAGFEPGRDMEITFTGVRKGERLNEYLFTGDEPVLDIGVDGVTAARTVGYDRGRITRWLETLAGAIASGSRAEADRVFAEAIPSFAKLLKERAGGVVVDLQAARALGGDRALGAEPEAGTGLAGAART</sequence>
<organism evidence="4 5">
    <name type="scientific">Lichenibacterium ramalinae</name>
    <dbReference type="NCBI Taxonomy" id="2316527"/>
    <lineage>
        <taxon>Bacteria</taxon>
        <taxon>Pseudomonadati</taxon>
        <taxon>Pseudomonadota</taxon>
        <taxon>Alphaproteobacteria</taxon>
        <taxon>Hyphomicrobiales</taxon>
        <taxon>Lichenihabitantaceae</taxon>
        <taxon>Lichenibacterium</taxon>
    </lineage>
</organism>
<dbReference type="InterPro" id="IPR003869">
    <property type="entry name" value="Polysac_CapD-like"/>
</dbReference>
<dbReference type="InterPro" id="IPR036291">
    <property type="entry name" value="NAD(P)-bd_dom_sf"/>
</dbReference>
<dbReference type="PANTHER" id="PTHR43318">
    <property type="entry name" value="UDP-N-ACETYLGLUCOSAMINE 4,6-DEHYDRATASE"/>
    <property type="match status" value="1"/>
</dbReference>
<comment type="similarity">
    <text evidence="1">Belongs to the polysaccharide synthase family.</text>
</comment>
<feature type="transmembrane region" description="Helical" evidence="2">
    <location>
        <begin position="51"/>
        <end position="69"/>
    </location>
</feature>
<keyword evidence="2" id="KW-0472">Membrane</keyword>
<evidence type="ECO:0000256" key="2">
    <source>
        <dbReference type="SAM" id="Phobius"/>
    </source>
</evidence>
<dbReference type="OrthoDB" id="9803111at2"/>
<dbReference type="SUPFAM" id="SSF51735">
    <property type="entry name" value="NAD(P)-binding Rossmann-fold domains"/>
    <property type="match status" value="1"/>
</dbReference>
<dbReference type="EMBL" id="QYBC01000014">
    <property type="protein sequence ID" value="RYB03489.1"/>
    <property type="molecule type" value="Genomic_DNA"/>
</dbReference>
<dbReference type="AlphaFoldDB" id="A0A4Q2R9C5"/>
<evidence type="ECO:0000259" key="3">
    <source>
        <dbReference type="Pfam" id="PF02719"/>
    </source>
</evidence>
<dbReference type="Gene3D" id="3.40.50.720">
    <property type="entry name" value="NAD(P)-binding Rossmann-like Domain"/>
    <property type="match status" value="2"/>
</dbReference>
<proteinExistence type="inferred from homology"/>
<keyword evidence="2" id="KW-0812">Transmembrane</keyword>
<evidence type="ECO:0000313" key="5">
    <source>
        <dbReference type="Proteomes" id="UP000289411"/>
    </source>
</evidence>
<dbReference type="Proteomes" id="UP000289411">
    <property type="component" value="Unassembled WGS sequence"/>
</dbReference>
<dbReference type="PANTHER" id="PTHR43318:SF1">
    <property type="entry name" value="POLYSACCHARIDE BIOSYNTHESIS PROTEIN EPSC-RELATED"/>
    <property type="match status" value="1"/>
</dbReference>
<feature type="domain" description="Polysaccharide biosynthesis protein CapD-like" evidence="3">
    <location>
        <begin position="303"/>
        <end position="586"/>
    </location>
</feature>
<reference evidence="4 5" key="1">
    <citation type="submission" date="2018-09" db="EMBL/GenBank/DDBJ databases">
        <authorList>
            <person name="Grouzdev D.S."/>
            <person name="Krutkina M.S."/>
        </authorList>
    </citation>
    <scope>NUCLEOTIDE SEQUENCE [LARGE SCALE GENOMIC DNA]</scope>
    <source>
        <strain evidence="4 5">RmlP001</strain>
    </source>
</reference>
<comment type="caution">
    <text evidence="4">The sequence shown here is derived from an EMBL/GenBank/DDBJ whole genome shotgun (WGS) entry which is preliminary data.</text>
</comment>
<evidence type="ECO:0000313" key="4">
    <source>
        <dbReference type="EMBL" id="RYB03489.1"/>
    </source>
</evidence>
<dbReference type="PROSITE" id="PS51257">
    <property type="entry name" value="PROKAR_LIPOPROTEIN"/>
    <property type="match status" value="1"/>
</dbReference>
<evidence type="ECO:0000256" key="1">
    <source>
        <dbReference type="ARBA" id="ARBA00007430"/>
    </source>
</evidence>